<feature type="region of interest" description="Disordered" evidence="1">
    <location>
        <begin position="1"/>
        <end position="33"/>
    </location>
</feature>
<gene>
    <name evidence="2" type="ORF">J3R75_002290</name>
</gene>
<sequence>MGQQHRKSLKRIRRKRYEERVKERNKQAMKKKK</sequence>
<evidence type="ECO:0000313" key="3">
    <source>
        <dbReference type="Proteomes" id="UP001238163"/>
    </source>
</evidence>
<organism evidence="2 3">
    <name type="scientific">Oligosphaera ethanolica</name>
    <dbReference type="NCBI Taxonomy" id="760260"/>
    <lineage>
        <taxon>Bacteria</taxon>
        <taxon>Pseudomonadati</taxon>
        <taxon>Lentisphaerota</taxon>
        <taxon>Oligosphaeria</taxon>
        <taxon>Oligosphaerales</taxon>
        <taxon>Oligosphaeraceae</taxon>
        <taxon>Oligosphaera</taxon>
    </lineage>
</organism>
<keyword evidence="3" id="KW-1185">Reference proteome</keyword>
<comment type="caution">
    <text evidence="2">The sequence shown here is derived from an EMBL/GenBank/DDBJ whole genome shotgun (WGS) entry which is preliminary data.</text>
</comment>
<name>A0AAE3VH38_9BACT</name>
<evidence type="ECO:0000313" key="2">
    <source>
        <dbReference type="EMBL" id="MDQ0290183.1"/>
    </source>
</evidence>
<feature type="compositionally biased region" description="Basic residues" evidence="1">
    <location>
        <begin position="1"/>
        <end position="15"/>
    </location>
</feature>
<dbReference type="EMBL" id="JAUSVL010000001">
    <property type="protein sequence ID" value="MDQ0290183.1"/>
    <property type="molecule type" value="Genomic_DNA"/>
</dbReference>
<reference evidence="2" key="1">
    <citation type="submission" date="2023-07" db="EMBL/GenBank/DDBJ databases">
        <title>Genomic Encyclopedia of Type Strains, Phase IV (KMG-IV): sequencing the most valuable type-strain genomes for metagenomic binning, comparative biology and taxonomic classification.</title>
        <authorList>
            <person name="Goeker M."/>
        </authorList>
    </citation>
    <scope>NUCLEOTIDE SEQUENCE</scope>
    <source>
        <strain evidence="2">DSM 24202</strain>
    </source>
</reference>
<dbReference type="AlphaFoldDB" id="A0AAE3VH38"/>
<proteinExistence type="predicted"/>
<accession>A0AAE3VH38</accession>
<feature type="compositionally biased region" description="Basic and acidic residues" evidence="1">
    <location>
        <begin position="16"/>
        <end position="26"/>
    </location>
</feature>
<dbReference type="Proteomes" id="UP001238163">
    <property type="component" value="Unassembled WGS sequence"/>
</dbReference>
<protein>
    <submittedName>
        <fullName evidence="2">Uncharacterized protein</fullName>
    </submittedName>
</protein>
<evidence type="ECO:0000256" key="1">
    <source>
        <dbReference type="SAM" id="MobiDB-lite"/>
    </source>
</evidence>